<dbReference type="InterPro" id="IPR006553">
    <property type="entry name" value="Leu-rich_rpt_Cys-con_subtyp"/>
</dbReference>
<comment type="caution">
    <text evidence="1">The sequence shown here is derived from an EMBL/GenBank/DDBJ whole genome shotgun (WGS) entry which is preliminary data.</text>
</comment>
<evidence type="ECO:0000313" key="1">
    <source>
        <dbReference type="EMBL" id="KAK8721298.1"/>
    </source>
</evidence>
<dbReference type="SMART" id="SM00367">
    <property type="entry name" value="LRR_CC"/>
    <property type="match status" value="2"/>
</dbReference>
<evidence type="ECO:0000313" key="2">
    <source>
        <dbReference type="Proteomes" id="UP001445076"/>
    </source>
</evidence>
<proteinExistence type="predicted"/>
<gene>
    <name evidence="1" type="ORF">OTU49_012834</name>
</gene>
<keyword evidence="2" id="KW-1185">Reference proteome</keyword>
<dbReference type="Gene3D" id="3.80.10.10">
    <property type="entry name" value="Ribonuclease Inhibitor"/>
    <property type="match status" value="2"/>
</dbReference>
<organism evidence="1 2">
    <name type="scientific">Cherax quadricarinatus</name>
    <name type="common">Australian red claw crayfish</name>
    <dbReference type="NCBI Taxonomy" id="27406"/>
    <lineage>
        <taxon>Eukaryota</taxon>
        <taxon>Metazoa</taxon>
        <taxon>Ecdysozoa</taxon>
        <taxon>Arthropoda</taxon>
        <taxon>Crustacea</taxon>
        <taxon>Multicrustacea</taxon>
        <taxon>Malacostraca</taxon>
        <taxon>Eumalacostraca</taxon>
        <taxon>Eucarida</taxon>
        <taxon>Decapoda</taxon>
        <taxon>Pleocyemata</taxon>
        <taxon>Astacidea</taxon>
        <taxon>Parastacoidea</taxon>
        <taxon>Parastacidae</taxon>
        <taxon>Cherax</taxon>
    </lineage>
</organism>
<dbReference type="SUPFAM" id="SSF52047">
    <property type="entry name" value="RNI-like"/>
    <property type="match status" value="1"/>
</dbReference>
<dbReference type="Proteomes" id="UP001445076">
    <property type="component" value="Unassembled WGS sequence"/>
</dbReference>
<protein>
    <submittedName>
        <fullName evidence="1">Uncharacterized protein</fullName>
    </submittedName>
</protein>
<name>A0AAW0VW25_CHEQU</name>
<dbReference type="PANTHER" id="PTHR13382:SF7">
    <property type="entry name" value="LEUCINE-RICH REPEAT-CONTAINING PROTEIN"/>
    <property type="match status" value="1"/>
</dbReference>
<dbReference type="GO" id="GO:0005737">
    <property type="term" value="C:cytoplasm"/>
    <property type="evidence" value="ECO:0007669"/>
    <property type="project" value="TreeGrafter"/>
</dbReference>
<dbReference type="PANTHER" id="PTHR13382">
    <property type="entry name" value="MITOCHONDRIAL ATP SYNTHASE COUPLING FACTOR B"/>
    <property type="match status" value="1"/>
</dbReference>
<reference evidence="1 2" key="1">
    <citation type="journal article" date="2024" name="BMC Genomics">
        <title>Genome assembly of redclaw crayfish (Cherax quadricarinatus) provides insights into its immune adaptation and hypoxia tolerance.</title>
        <authorList>
            <person name="Liu Z."/>
            <person name="Zheng J."/>
            <person name="Li H."/>
            <person name="Fang K."/>
            <person name="Wang S."/>
            <person name="He J."/>
            <person name="Zhou D."/>
            <person name="Weng S."/>
            <person name="Chi M."/>
            <person name="Gu Z."/>
            <person name="He J."/>
            <person name="Li F."/>
            <person name="Wang M."/>
        </authorList>
    </citation>
    <scope>NUCLEOTIDE SEQUENCE [LARGE SCALE GENOMIC DNA]</scope>
    <source>
        <strain evidence="1">ZL_2023a</strain>
    </source>
</reference>
<accession>A0AAW0VW25</accession>
<dbReference type="EMBL" id="JARKIK010000107">
    <property type="protein sequence ID" value="KAK8721298.1"/>
    <property type="molecule type" value="Genomic_DNA"/>
</dbReference>
<sequence>MPPRKQVDSLQHTCFMVMAGTIHQLAVELEESPETCTVSAKEVSAVVASLPSVINENMITKVIETIYQTMSRTRRSIGMRTCLEVLLQPHIQRLNLSGLFFHMRLSGEINKTIRNVVQDTVVNMKNLMVLNMVSKCSDEILFIVSEKCPNVVEVNMSISDLVTDKGLKALALGCPKLEKLGISKCWEITTEGIAYALQYGKNLQKMQCDQLGAVMISAFKKSDATFKLTHFEQTHTIFEPQDDDIAWVGCACPCLESASLFMDDESLALVPQLGDIRILEIETSSVLGIGFVKAITNLGESLRTLQLNCDEVSQEKITLVGKCCPLLSTLHITTATVEDNQLLCNPGHLFSHLTTLYLQVWEEAVVSNECVEFFLMWCKKLESVVVKAEVEFLTDQYLERILLANPLTQAKRIILSSDKHVPLTVESVYRLLALCPSLEHLGISTWDVTEEEFFKICDDVKKNNYNILVS</sequence>
<dbReference type="InterPro" id="IPR050648">
    <property type="entry name" value="F-box_LRR-repeat"/>
</dbReference>
<dbReference type="AlphaFoldDB" id="A0AAW0VW25"/>
<dbReference type="InterPro" id="IPR032675">
    <property type="entry name" value="LRR_dom_sf"/>
</dbReference>